<evidence type="ECO:0000256" key="2">
    <source>
        <dbReference type="SAM" id="SignalP"/>
    </source>
</evidence>
<dbReference type="PIRSF" id="PIRSF016919">
    <property type="entry name" value="HupE_UreJ"/>
    <property type="match status" value="1"/>
</dbReference>
<keyword evidence="2" id="KW-0732">Signal</keyword>
<feature type="transmembrane region" description="Helical" evidence="1">
    <location>
        <begin position="37"/>
        <end position="57"/>
    </location>
</feature>
<feature type="transmembrane region" description="Helical" evidence="1">
    <location>
        <begin position="146"/>
        <end position="166"/>
    </location>
</feature>
<feature type="transmembrane region" description="Helical" evidence="1">
    <location>
        <begin position="178"/>
        <end position="198"/>
    </location>
</feature>
<keyword evidence="1" id="KW-1133">Transmembrane helix</keyword>
<organism evidence="3 4">
    <name type="scientific">Methylocella silvestris</name>
    <dbReference type="NCBI Taxonomy" id="199596"/>
    <lineage>
        <taxon>Bacteria</taxon>
        <taxon>Pseudomonadati</taxon>
        <taxon>Pseudomonadota</taxon>
        <taxon>Alphaproteobacteria</taxon>
        <taxon>Hyphomicrobiales</taxon>
        <taxon>Beijerinckiaceae</taxon>
        <taxon>Methylocella</taxon>
    </lineage>
</organism>
<feature type="chain" id="PRO_5014362644" evidence="2">
    <location>
        <begin position="24"/>
        <end position="199"/>
    </location>
</feature>
<reference evidence="3 4" key="1">
    <citation type="submission" date="2017-10" db="EMBL/GenBank/DDBJ databases">
        <title>Genome announcement of Methylocella silvestris TVC from permafrost.</title>
        <authorList>
            <person name="Wang J."/>
            <person name="Geng K."/>
            <person name="Ul-Haque F."/>
            <person name="Crombie A.T."/>
            <person name="Street L.E."/>
            <person name="Wookey P.A."/>
            <person name="Murrell J.C."/>
            <person name="Pratscher J."/>
        </authorList>
    </citation>
    <scope>NUCLEOTIDE SEQUENCE [LARGE SCALE GENOMIC DNA]</scope>
    <source>
        <strain evidence="3 4">TVC</strain>
    </source>
</reference>
<dbReference type="RefSeq" id="WP_102842087.1">
    <property type="nucleotide sequence ID" value="NZ_PDZR01000001.1"/>
</dbReference>
<dbReference type="Pfam" id="PF04955">
    <property type="entry name" value="HupE_UreJ"/>
    <property type="match status" value="1"/>
</dbReference>
<dbReference type="InterPro" id="IPR007038">
    <property type="entry name" value="HupE_UreJ"/>
</dbReference>
<accession>A0A2J7TLX9</accession>
<name>A0A2J7TLX9_METSI</name>
<dbReference type="Proteomes" id="UP000236286">
    <property type="component" value="Unassembled WGS sequence"/>
</dbReference>
<evidence type="ECO:0000313" key="3">
    <source>
        <dbReference type="EMBL" id="PNG27779.1"/>
    </source>
</evidence>
<protein>
    <submittedName>
        <fullName evidence="3">Urease accessory protein</fullName>
    </submittedName>
</protein>
<evidence type="ECO:0000313" key="4">
    <source>
        <dbReference type="Proteomes" id="UP000236286"/>
    </source>
</evidence>
<feature type="transmembrane region" description="Helical" evidence="1">
    <location>
        <begin position="116"/>
        <end position="134"/>
    </location>
</feature>
<keyword evidence="1" id="KW-0472">Membrane</keyword>
<feature type="transmembrane region" description="Helical" evidence="1">
    <location>
        <begin position="64"/>
        <end position="85"/>
    </location>
</feature>
<dbReference type="AlphaFoldDB" id="A0A2J7TLX9"/>
<feature type="transmembrane region" description="Helical" evidence="1">
    <location>
        <begin position="91"/>
        <end position="109"/>
    </location>
</feature>
<gene>
    <name evidence="3" type="ORF">CR492_02430</name>
</gene>
<dbReference type="OrthoDB" id="9808192at2"/>
<dbReference type="EMBL" id="PDZR01000001">
    <property type="protein sequence ID" value="PNG27779.1"/>
    <property type="molecule type" value="Genomic_DNA"/>
</dbReference>
<proteinExistence type="predicted"/>
<keyword evidence="1" id="KW-0812">Transmembrane</keyword>
<sequence length="199" mass="19849">MKSTLRLTLLALAVAGLPISADAHVGIGDTHGFMHGFAHPIGGLDHVLAMVAVGMFAAYLGGRALWLTPAAFVLMMGVGGALGLAGVALPFVEIGIAASVIVLGLAVALQWSLPTVAAMALVGFFAIFHGHAHGAEMPADASGLDYALGFMLATALLHVAGIGIGLGVGRIGAQTSRLAFRASGGLMALAGVGLLTGYL</sequence>
<comment type="caution">
    <text evidence="3">The sequence shown here is derived from an EMBL/GenBank/DDBJ whole genome shotgun (WGS) entry which is preliminary data.</text>
</comment>
<feature type="signal peptide" evidence="2">
    <location>
        <begin position="1"/>
        <end position="23"/>
    </location>
</feature>
<evidence type="ECO:0000256" key="1">
    <source>
        <dbReference type="SAM" id="Phobius"/>
    </source>
</evidence>